<feature type="transmembrane region" description="Helical" evidence="1">
    <location>
        <begin position="358"/>
        <end position="391"/>
    </location>
</feature>
<accession>A0A5C4M3N3</accession>
<feature type="transmembrane region" description="Helical" evidence="1">
    <location>
        <begin position="328"/>
        <end position="352"/>
    </location>
</feature>
<proteinExistence type="predicted"/>
<feature type="domain" description="Dicarboxylate carrier MatC N-terminal" evidence="2">
    <location>
        <begin position="4"/>
        <end position="149"/>
    </location>
</feature>
<name>A0A5C4M3N3_9PSEU</name>
<protein>
    <submittedName>
        <fullName evidence="3">C4-dicarboxylate ABC transporter</fullName>
    </submittedName>
</protein>
<feature type="transmembrane region" description="Helical" evidence="1">
    <location>
        <begin position="29"/>
        <end position="49"/>
    </location>
</feature>
<feature type="transmembrane region" description="Helical" evidence="1">
    <location>
        <begin position="96"/>
        <end position="120"/>
    </location>
</feature>
<evidence type="ECO:0000259" key="2">
    <source>
        <dbReference type="Pfam" id="PF07158"/>
    </source>
</evidence>
<keyword evidence="1" id="KW-0812">Transmembrane</keyword>
<feature type="transmembrane region" description="Helical" evidence="1">
    <location>
        <begin position="421"/>
        <end position="439"/>
    </location>
</feature>
<evidence type="ECO:0000256" key="1">
    <source>
        <dbReference type="SAM" id="Phobius"/>
    </source>
</evidence>
<feature type="transmembrane region" description="Helical" evidence="1">
    <location>
        <begin position="132"/>
        <end position="153"/>
    </location>
</feature>
<feature type="transmembrane region" description="Helical" evidence="1">
    <location>
        <begin position="173"/>
        <end position="195"/>
    </location>
</feature>
<dbReference type="AlphaFoldDB" id="A0A5C4M3N3"/>
<dbReference type="OrthoDB" id="8738207at2"/>
<keyword evidence="4" id="KW-1185">Reference proteome</keyword>
<dbReference type="EMBL" id="VDFW01000010">
    <property type="protein sequence ID" value="TNC25725.1"/>
    <property type="molecule type" value="Genomic_DNA"/>
</dbReference>
<evidence type="ECO:0000313" key="3">
    <source>
        <dbReference type="EMBL" id="TNC25725.1"/>
    </source>
</evidence>
<dbReference type="RefSeq" id="WP_139097110.1">
    <property type="nucleotide sequence ID" value="NZ_VDFW01000010.1"/>
</dbReference>
<dbReference type="InterPro" id="IPR009827">
    <property type="entry name" value="MatC_N"/>
</dbReference>
<dbReference type="Pfam" id="PF07158">
    <property type="entry name" value="MatC_N"/>
    <property type="match status" value="1"/>
</dbReference>
<organism evidence="3 4">
    <name type="scientific">Amycolatopsis alkalitolerans</name>
    <dbReference type="NCBI Taxonomy" id="2547244"/>
    <lineage>
        <taxon>Bacteria</taxon>
        <taxon>Bacillati</taxon>
        <taxon>Actinomycetota</taxon>
        <taxon>Actinomycetes</taxon>
        <taxon>Pseudonocardiales</taxon>
        <taxon>Pseudonocardiaceae</taxon>
        <taxon>Amycolatopsis</taxon>
    </lineage>
</organism>
<evidence type="ECO:0000313" key="4">
    <source>
        <dbReference type="Proteomes" id="UP000305546"/>
    </source>
</evidence>
<keyword evidence="1" id="KW-1133">Transmembrane helix</keyword>
<feature type="transmembrane region" description="Helical" evidence="1">
    <location>
        <begin position="298"/>
        <end position="316"/>
    </location>
</feature>
<keyword evidence="1" id="KW-0472">Membrane</keyword>
<gene>
    <name evidence="3" type="ORF">FG385_13820</name>
</gene>
<dbReference type="Proteomes" id="UP000305546">
    <property type="component" value="Unassembled WGS sequence"/>
</dbReference>
<comment type="caution">
    <text evidence="3">The sequence shown here is derived from an EMBL/GenBank/DDBJ whole genome shotgun (WGS) entry which is preliminary data.</text>
</comment>
<sequence length="445" mass="46103">MSFIQIFSLILLVITFAVAIWRHVNVGLATIPAGFLLLLVAGVPAGQYFKQFPGELVILILGVAYLFGHAQRSGAIAGMTALAVRATGHRDWLLPWIMFLLAAVVSGIGALPAASLAIVVPIAMRTARERGINLMSMGLVTIMGALAGGFSPISVWGRLVVTLAAKSGRPISSLGLFAIEFVLNLALAVVAFLIFGGVRLIRRRPQLDLATGAGGTGGGAVTPDPMASGRGAVQVQSPVETAVASRVTAYQVCSLVGVAVFVAVVLIFSVDPGLVAFAVALVLQLLFRPDERELVRSLPWAVVLVITGVLLYVGLLEKIGTFATIAKHLGGIGSIEVAVLALAFVGSLFASFESSSVAVLGLVIPVAIGVTPGIAGTPLLLILCAVSWAIVVLSPSPYHLSGALVLASSPEDRQQSMLRKLLLWSVGVAVVVPALAWLIPTLAGL</sequence>
<feature type="transmembrane region" description="Helical" evidence="1">
    <location>
        <begin position="255"/>
        <end position="286"/>
    </location>
</feature>
<reference evidence="3 4" key="1">
    <citation type="submission" date="2019-06" db="EMBL/GenBank/DDBJ databases">
        <title>Amycolatopsis alkalitolerans sp. nov., isolated from Gastrodia elata Blume.</title>
        <authorList>
            <person name="Narsing Rao M.P."/>
            <person name="Li W.J."/>
        </authorList>
    </citation>
    <scope>NUCLEOTIDE SEQUENCE [LARGE SCALE GENOMIC DNA]</scope>
    <source>
        <strain evidence="3 4">SYSUP0005</strain>
    </source>
</reference>